<dbReference type="PaxDb" id="121845-A0A1S3DED0"/>
<dbReference type="Proteomes" id="UP000079169">
    <property type="component" value="Unplaced"/>
</dbReference>
<gene>
    <name evidence="3" type="primary">LOC103516965</name>
</gene>
<feature type="chain" id="PRO_5010204355" evidence="1">
    <location>
        <begin position="36"/>
        <end position="508"/>
    </location>
</feature>
<dbReference type="GeneID" id="103516965"/>
<dbReference type="AlphaFoldDB" id="A0A1S3DED0"/>
<accession>A0A1S3DED0</accession>
<evidence type="ECO:0000256" key="1">
    <source>
        <dbReference type="SAM" id="SignalP"/>
    </source>
</evidence>
<organism evidence="2 3">
    <name type="scientific">Diaphorina citri</name>
    <name type="common">Asian citrus psyllid</name>
    <dbReference type="NCBI Taxonomy" id="121845"/>
    <lineage>
        <taxon>Eukaryota</taxon>
        <taxon>Metazoa</taxon>
        <taxon>Ecdysozoa</taxon>
        <taxon>Arthropoda</taxon>
        <taxon>Hexapoda</taxon>
        <taxon>Insecta</taxon>
        <taxon>Pterygota</taxon>
        <taxon>Neoptera</taxon>
        <taxon>Paraneoptera</taxon>
        <taxon>Hemiptera</taxon>
        <taxon>Sternorrhyncha</taxon>
        <taxon>Psylloidea</taxon>
        <taxon>Psyllidae</taxon>
        <taxon>Diaphorininae</taxon>
        <taxon>Diaphorina</taxon>
    </lineage>
</organism>
<reference evidence="3" key="1">
    <citation type="submission" date="2025-08" db="UniProtKB">
        <authorList>
            <consortium name="RefSeq"/>
        </authorList>
    </citation>
    <scope>IDENTIFICATION</scope>
</reference>
<keyword evidence="1" id="KW-0732">Signal</keyword>
<keyword evidence="2" id="KW-1185">Reference proteome</keyword>
<proteinExistence type="predicted"/>
<protein>
    <submittedName>
        <fullName evidence="3">Uncharacterized protein LOC103516965</fullName>
    </submittedName>
</protein>
<dbReference type="KEGG" id="dci:103516965"/>
<dbReference type="RefSeq" id="XP_008480180.1">
    <property type="nucleotide sequence ID" value="XM_008481958.3"/>
</dbReference>
<evidence type="ECO:0000313" key="3">
    <source>
        <dbReference type="RefSeq" id="XP_008480180.1"/>
    </source>
</evidence>
<feature type="signal peptide" evidence="1">
    <location>
        <begin position="1"/>
        <end position="35"/>
    </location>
</feature>
<name>A0A1S3DED0_DIACI</name>
<sequence length="508" mass="58061">MCVGAMQVTMLSLYTSMNFPKTLITVLVTCAFTLAEENDTDVSSEGQGEPLTPRSTLRSNFVWRVSFTRTTTTTEWISSITDSRDPYRKLVTIMEDTFKNPKHREQIRSQARANYPEFLANLRLAGPEKFVDKLADEEFILYSDLLEKKRMWMENWPTIINFFDMIGEQGFEEMLNNMDDAVNKSPGWRADTSAYTPTYWTPEPPFSPSLHQDFFQEMFRRMTVPPPGNYTVEPVKTPTTPQGVIFMPSTLNYSSNSDIIESESSVESLRMRMTTERTVAPPDEELQALFANHFNRTRYNKTCQDKRQQELENEFGGGQSGLFFEGHSSETEIVGTEPTKKILTHEFTKPTPVLCHLVTTSATTMTTTGSTTLRPMFAWVEELNNLTHGTAVDYVFKLISTTTEKRRKRKLKPGQTEPPEDSTMYISPEYVVDENQTNPYTYEELTIATRKKIMKLKYTLPSTTTLPTSSKTKHRGGTLKGRKHANVSKVLSKLHNTIRNMSTTHHIP</sequence>
<evidence type="ECO:0000313" key="2">
    <source>
        <dbReference type="Proteomes" id="UP000079169"/>
    </source>
</evidence>